<dbReference type="PANTHER" id="PTHR37811:SF2">
    <property type="entry name" value="ABM DOMAIN-CONTAINING PROTEIN"/>
    <property type="match status" value="1"/>
</dbReference>
<evidence type="ECO:0000313" key="3">
    <source>
        <dbReference type="Proteomes" id="UP001203687"/>
    </source>
</evidence>
<dbReference type="InterPro" id="IPR011008">
    <property type="entry name" value="Dimeric_a/b-barrel"/>
</dbReference>
<sequence length="104" mass="12300">MKNTKPYYAVIFTSLQSENIEGYSEMANQMEVSAKQQEGFLGIESARSDLGITVSYWESLDAIKNWKQHSDHLIAQQKGRKDWYNYYKVRICKVEREYEFTKDN</sequence>
<dbReference type="PANTHER" id="PTHR37811">
    <property type="entry name" value="BLL5343 PROTEIN"/>
    <property type="match status" value="1"/>
</dbReference>
<gene>
    <name evidence="2" type="ORF">MUY34_06545</name>
</gene>
<dbReference type="Proteomes" id="UP001203687">
    <property type="component" value="Unassembled WGS sequence"/>
</dbReference>
<dbReference type="InterPro" id="IPR052936">
    <property type="entry name" value="Jasmonate_Hydroxylase-like"/>
</dbReference>
<keyword evidence="3" id="KW-1185">Reference proteome</keyword>
<dbReference type="InterPro" id="IPR007138">
    <property type="entry name" value="ABM_dom"/>
</dbReference>
<dbReference type="Pfam" id="PF03992">
    <property type="entry name" value="ABM"/>
    <property type="match status" value="1"/>
</dbReference>
<name>A0ABT0H7C8_9FLAO</name>
<organism evidence="2 3">
    <name type="scientific">Psychroserpens algicola</name>
    <dbReference type="NCBI Taxonomy" id="1719034"/>
    <lineage>
        <taxon>Bacteria</taxon>
        <taxon>Pseudomonadati</taxon>
        <taxon>Bacteroidota</taxon>
        <taxon>Flavobacteriia</taxon>
        <taxon>Flavobacteriales</taxon>
        <taxon>Flavobacteriaceae</taxon>
        <taxon>Psychroserpens</taxon>
    </lineage>
</organism>
<reference evidence="2" key="1">
    <citation type="submission" date="2022-04" db="EMBL/GenBank/DDBJ databases">
        <authorList>
            <person name="Ren T."/>
        </authorList>
    </citation>
    <scope>NUCLEOTIDE SEQUENCE</scope>
    <source>
        <strain evidence="2">F63249</strain>
    </source>
</reference>
<keyword evidence="2" id="KW-0560">Oxidoreductase</keyword>
<dbReference type="SUPFAM" id="SSF54909">
    <property type="entry name" value="Dimeric alpha+beta barrel"/>
    <property type="match status" value="1"/>
</dbReference>
<evidence type="ECO:0000313" key="2">
    <source>
        <dbReference type="EMBL" id="MCK8480273.1"/>
    </source>
</evidence>
<dbReference type="GO" id="GO:0004497">
    <property type="term" value="F:monooxygenase activity"/>
    <property type="evidence" value="ECO:0007669"/>
    <property type="project" value="UniProtKB-KW"/>
</dbReference>
<feature type="domain" description="ABM" evidence="1">
    <location>
        <begin position="6"/>
        <end position="77"/>
    </location>
</feature>
<keyword evidence="2" id="KW-0503">Monooxygenase</keyword>
<dbReference type="EMBL" id="JALPQF010000005">
    <property type="protein sequence ID" value="MCK8480273.1"/>
    <property type="molecule type" value="Genomic_DNA"/>
</dbReference>
<accession>A0ABT0H7C8</accession>
<dbReference type="Gene3D" id="3.30.70.100">
    <property type="match status" value="1"/>
</dbReference>
<dbReference type="RefSeq" id="WP_248412429.1">
    <property type="nucleotide sequence ID" value="NZ_JALPQF010000005.1"/>
</dbReference>
<evidence type="ECO:0000259" key="1">
    <source>
        <dbReference type="Pfam" id="PF03992"/>
    </source>
</evidence>
<proteinExistence type="predicted"/>
<comment type="caution">
    <text evidence="2">The sequence shown here is derived from an EMBL/GenBank/DDBJ whole genome shotgun (WGS) entry which is preliminary data.</text>
</comment>
<protein>
    <submittedName>
        <fullName evidence="2">Antibiotic biosynthesis monooxygenase</fullName>
    </submittedName>
</protein>